<sequence>MKPDTEEDSATPLLKRLSQNRLSPDFPYVRAWLVSGTLVVFYIIAAFAILPVISQYVVQRIKHEPTNSTHFNMTSNNTTSSCGKDDGQEQEIQKKASSLTLYYSLVGGFIAVLTNIYMGPLCDAVGRKTVFIIPALGILAKDLIITFIVYYNLNLNYFYLAYGIDGLTGSYFAIFVAMFSYSADMTVPGNSRTIAITILEGCVAVASSAGQLATGFLIKFVGFLYPAVMFVSLSALNLVVVFFLLPETVTIKTKLSISPLKNIKKVFGFYFSGANMVKRCAYLIALAVFFFGVVTILGRSTLETIYQLGEPFCWDSVKIGYYGSIRMTSAFIFSIIALKILQYFVREEVIAIIGCLASISGFVLEGFADTSLMMYLVPVASLVASTVIPVTRATMSKMTLPSQQGALFASIAIVESLSNSASYILYNSVYNATVEYYRGIVWFVMAGLALVTAVFLLAFIWTSNKGNIYPCYEAELTINADNYGSSEDPNEH</sequence>
<feature type="transmembrane region" description="Helical" evidence="6">
    <location>
        <begin position="280"/>
        <end position="299"/>
    </location>
</feature>
<feature type="transmembrane region" description="Helical" evidence="6">
    <location>
        <begin position="374"/>
        <end position="393"/>
    </location>
</feature>
<feature type="transmembrane region" description="Helical" evidence="6">
    <location>
        <begin position="319"/>
        <end position="338"/>
    </location>
</feature>
<dbReference type="GO" id="GO:0022857">
    <property type="term" value="F:transmembrane transporter activity"/>
    <property type="evidence" value="ECO:0007669"/>
    <property type="project" value="InterPro"/>
</dbReference>
<evidence type="ECO:0000313" key="9">
    <source>
        <dbReference type="Proteomes" id="UP001347796"/>
    </source>
</evidence>
<keyword evidence="3 6" id="KW-1133">Transmembrane helix</keyword>
<feature type="transmembrane region" description="Helical" evidence="6">
    <location>
        <begin position="224"/>
        <end position="245"/>
    </location>
</feature>
<dbReference type="PROSITE" id="PS50850">
    <property type="entry name" value="MFS"/>
    <property type="match status" value="1"/>
</dbReference>
<evidence type="ECO:0000313" key="8">
    <source>
        <dbReference type="EMBL" id="KAK6181345.1"/>
    </source>
</evidence>
<dbReference type="PANTHER" id="PTHR23507:SF1">
    <property type="entry name" value="FI18259P1-RELATED"/>
    <property type="match status" value="1"/>
</dbReference>
<dbReference type="EMBL" id="JAZGQO010000007">
    <property type="protein sequence ID" value="KAK6181345.1"/>
    <property type="molecule type" value="Genomic_DNA"/>
</dbReference>
<accession>A0AAN8JS34</accession>
<comment type="subcellular location">
    <subcellularLocation>
        <location evidence="1">Membrane</location>
        <topology evidence="1">Multi-pass membrane protein</topology>
    </subcellularLocation>
</comment>
<dbReference type="InterPro" id="IPR011701">
    <property type="entry name" value="MFS"/>
</dbReference>
<dbReference type="InterPro" id="IPR020846">
    <property type="entry name" value="MFS_dom"/>
</dbReference>
<gene>
    <name evidence="8" type="ORF">SNE40_009218</name>
</gene>
<feature type="transmembrane region" description="Helical" evidence="6">
    <location>
        <begin position="31"/>
        <end position="53"/>
    </location>
</feature>
<proteinExistence type="predicted"/>
<keyword evidence="2 6" id="KW-0812">Transmembrane</keyword>
<dbReference type="GO" id="GO:0016020">
    <property type="term" value="C:membrane"/>
    <property type="evidence" value="ECO:0007669"/>
    <property type="project" value="UniProtKB-SubCell"/>
</dbReference>
<feature type="transmembrane region" description="Helical" evidence="6">
    <location>
        <begin position="405"/>
        <end position="425"/>
    </location>
</feature>
<feature type="region of interest" description="Disordered" evidence="5">
    <location>
        <begin position="68"/>
        <end position="87"/>
    </location>
</feature>
<organism evidence="8 9">
    <name type="scientific">Patella caerulea</name>
    <name type="common">Rayed Mediterranean limpet</name>
    <dbReference type="NCBI Taxonomy" id="87958"/>
    <lineage>
        <taxon>Eukaryota</taxon>
        <taxon>Metazoa</taxon>
        <taxon>Spiralia</taxon>
        <taxon>Lophotrochozoa</taxon>
        <taxon>Mollusca</taxon>
        <taxon>Gastropoda</taxon>
        <taxon>Patellogastropoda</taxon>
        <taxon>Patelloidea</taxon>
        <taxon>Patellidae</taxon>
        <taxon>Patella</taxon>
    </lineage>
</organism>
<evidence type="ECO:0000256" key="4">
    <source>
        <dbReference type="ARBA" id="ARBA00023136"/>
    </source>
</evidence>
<dbReference type="Gene3D" id="1.20.1250.20">
    <property type="entry name" value="MFS general substrate transporter like domains"/>
    <property type="match status" value="1"/>
</dbReference>
<dbReference type="SUPFAM" id="SSF103473">
    <property type="entry name" value="MFS general substrate transporter"/>
    <property type="match status" value="1"/>
</dbReference>
<dbReference type="Pfam" id="PF07690">
    <property type="entry name" value="MFS_1"/>
    <property type="match status" value="1"/>
</dbReference>
<evidence type="ECO:0000259" key="7">
    <source>
        <dbReference type="PROSITE" id="PS50850"/>
    </source>
</evidence>
<evidence type="ECO:0000256" key="3">
    <source>
        <dbReference type="ARBA" id="ARBA00022989"/>
    </source>
</evidence>
<dbReference type="Proteomes" id="UP001347796">
    <property type="component" value="Unassembled WGS sequence"/>
</dbReference>
<dbReference type="InterPro" id="IPR036259">
    <property type="entry name" value="MFS_trans_sf"/>
</dbReference>
<evidence type="ECO:0000256" key="6">
    <source>
        <dbReference type="SAM" id="Phobius"/>
    </source>
</evidence>
<name>A0AAN8JS34_PATCE</name>
<evidence type="ECO:0000256" key="2">
    <source>
        <dbReference type="ARBA" id="ARBA00022692"/>
    </source>
</evidence>
<reference evidence="8 9" key="1">
    <citation type="submission" date="2024-01" db="EMBL/GenBank/DDBJ databases">
        <title>The genome of the rayed Mediterranean limpet Patella caerulea (Linnaeus, 1758).</title>
        <authorList>
            <person name="Anh-Thu Weber A."/>
            <person name="Halstead-Nussloch G."/>
        </authorList>
    </citation>
    <scope>NUCLEOTIDE SEQUENCE [LARGE SCALE GENOMIC DNA]</scope>
    <source>
        <strain evidence="8">AATW-2023a</strain>
        <tissue evidence="8">Whole specimen</tissue>
    </source>
</reference>
<comment type="caution">
    <text evidence="8">The sequence shown here is derived from an EMBL/GenBank/DDBJ whole genome shotgun (WGS) entry which is preliminary data.</text>
</comment>
<feature type="compositionally biased region" description="Polar residues" evidence="5">
    <location>
        <begin position="68"/>
        <end position="82"/>
    </location>
</feature>
<feature type="transmembrane region" description="Helical" evidence="6">
    <location>
        <begin position="101"/>
        <end position="118"/>
    </location>
</feature>
<feature type="transmembrane region" description="Helical" evidence="6">
    <location>
        <begin position="130"/>
        <end position="151"/>
    </location>
</feature>
<protein>
    <recommendedName>
        <fullName evidence="7">Major facilitator superfamily (MFS) profile domain-containing protein</fullName>
    </recommendedName>
</protein>
<feature type="transmembrane region" description="Helical" evidence="6">
    <location>
        <begin position="350"/>
        <end position="368"/>
    </location>
</feature>
<feature type="domain" description="Major facilitator superfamily (MFS) profile" evidence="7">
    <location>
        <begin position="40"/>
        <end position="464"/>
    </location>
</feature>
<dbReference type="AlphaFoldDB" id="A0AAN8JS34"/>
<evidence type="ECO:0000256" key="5">
    <source>
        <dbReference type="SAM" id="MobiDB-lite"/>
    </source>
</evidence>
<dbReference type="PANTHER" id="PTHR23507">
    <property type="entry name" value="ZGC:174356"/>
    <property type="match status" value="1"/>
</dbReference>
<feature type="transmembrane region" description="Helical" evidence="6">
    <location>
        <begin position="157"/>
        <end position="181"/>
    </location>
</feature>
<keyword evidence="9" id="KW-1185">Reference proteome</keyword>
<feature type="transmembrane region" description="Helical" evidence="6">
    <location>
        <begin position="440"/>
        <end position="461"/>
    </location>
</feature>
<keyword evidence="4 6" id="KW-0472">Membrane</keyword>
<evidence type="ECO:0000256" key="1">
    <source>
        <dbReference type="ARBA" id="ARBA00004141"/>
    </source>
</evidence>